<keyword evidence="1" id="KW-0472">Membrane</keyword>
<evidence type="ECO:0000313" key="2">
    <source>
        <dbReference type="EMBL" id="ABM93250.1"/>
    </source>
</evidence>
<dbReference type="Proteomes" id="UP000000366">
    <property type="component" value="Chromosome"/>
</dbReference>
<dbReference type="HOGENOM" id="CLU_157896_1_2_4"/>
<dbReference type="InterPro" id="IPR008407">
    <property type="entry name" value="Brnchd-chn_aa_trnsp_AzlD"/>
</dbReference>
<accession>A2SCG1</accession>
<organism evidence="2 3">
    <name type="scientific">Methylibium petroleiphilum (strain ATCC BAA-1232 / LMG 22953 / PM1)</name>
    <dbReference type="NCBI Taxonomy" id="420662"/>
    <lineage>
        <taxon>Bacteria</taxon>
        <taxon>Pseudomonadati</taxon>
        <taxon>Pseudomonadota</taxon>
        <taxon>Betaproteobacteria</taxon>
        <taxon>Burkholderiales</taxon>
        <taxon>Sphaerotilaceae</taxon>
        <taxon>Methylibium</taxon>
    </lineage>
</organism>
<proteinExistence type="predicted"/>
<keyword evidence="3" id="KW-1185">Reference proteome</keyword>
<dbReference type="EMBL" id="CP000555">
    <property type="protein sequence ID" value="ABM93250.1"/>
    <property type="molecule type" value="Genomic_DNA"/>
</dbReference>
<feature type="transmembrane region" description="Helical" evidence="1">
    <location>
        <begin position="46"/>
        <end position="65"/>
    </location>
</feature>
<evidence type="ECO:0000256" key="1">
    <source>
        <dbReference type="SAM" id="Phobius"/>
    </source>
</evidence>
<keyword evidence="1" id="KW-0812">Transmembrane</keyword>
<dbReference type="RefSeq" id="WP_011827889.1">
    <property type="nucleotide sequence ID" value="NC_008825.1"/>
</dbReference>
<dbReference type="KEGG" id="mpt:Mpe_A0288"/>
<dbReference type="STRING" id="420662.Mpe_A0288"/>
<sequence>MSTGEFLLTIAGLTVITVVTRSFFFLSDRELALPDWVKRGLRYAPLAALAAVVVPEIAMSQGQLIAEPWHDARVYAAAAATAYFFWRRGILGTIITGMAVLLPLRLVLGW</sequence>
<feature type="transmembrane region" description="Helical" evidence="1">
    <location>
        <begin position="85"/>
        <end position="108"/>
    </location>
</feature>
<protein>
    <submittedName>
        <fullName evidence="2">Putative membrane protein</fullName>
    </submittedName>
</protein>
<name>A2SCG1_METPP</name>
<dbReference type="eggNOG" id="COG4392">
    <property type="taxonomic scope" value="Bacteria"/>
</dbReference>
<reference evidence="2 3" key="1">
    <citation type="journal article" date="2007" name="J. Bacteriol.">
        <title>Whole-genome analysis of the methyl tert-butyl ether-degrading beta-proteobacterium Methylibium petroleiphilum PM1.</title>
        <authorList>
            <person name="Kane S.R."/>
            <person name="Chakicherla A.Y."/>
            <person name="Chain P.S.G."/>
            <person name="Schmidt R."/>
            <person name="Shin M.W."/>
            <person name="Legler T.C."/>
            <person name="Scow K.M."/>
            <person name="Larimer F.W."/>
            <person name="Lucas S.M."/>
            <person name="Richardson P.M."/>
            <person name="Hristova K.R."/>
        </authorList>
    </citation>
    <scope>NUCLEOTIDE SEQUENCE [LARGE SCALE GENOMIC DNA]</scope>
    <source>
        <strain evidence="3">ATCC BAA-1232 / LMG 22953 / PM1</strain>
    </source>
</reference>
<gene>
    <name evidence="2" type="ordered locus">Mpe_A0288</name>
</gene>
<dbReference type="Pfam" id="PF05437">
    <property type="entry name" value="AzlD"/>
    <property type="match status" value="1"/>
</dbReference>
<keyword evidence="1" id="KW-1133">Transmembrane helix</keyword>
<feature type="transmembrane region" description="Helical" evidence="1">
    <location>
        <begin position="6"/>
        <end position="26"/>
    </location>
</feature>
<evidence type="ECO:0000313" key="3">
    <source>
        <dbReference type="Proteomes" id="UP000000366"/>
    </source>
</evidence>
<dbReference type="AlphaFoldDB" id="A2SCG1"/>